<evidence type="ECO:0008006" key="4">
    <source>
        <dbReference type="Google" id="ProtNLM"/>
    </source>
</evidence>
<dbReference type="PANTHER" id="PTHR42928:SF5">
    <property type="entry name" value="BLR1237 PROTEIN"/>
    <property type="match status" value="1"/>
</dbReference>
<dbReference type="PIRSF" id="PIRSF017082">
    <property type="entry name" value="YflP"/>
    <property type="match status" value="1"/>
</dbReference>
<dbReference type="AlphaFoldDB" id="A0A261SMH8"/>
<dbReference type="PROSITE" id="PS51318">
    <property type="entry name" value="TAT"/>
    <property type="match status" value="1"/>
</dbReference>
<dbReference type="RefSeq" id="WP_094852297.1">
    <property type="nucleotide sequence ID" value="NZ_NEVM01000001.1"/>
</dbReference>
<reference evidence="3" key="1">
    <citation type="submission" date="2017-05" db="EMBL/GenBank/DDBJ databases">
        <title>Complete and WGS of Bordetella genogroups.</title>
        <authorList>
            <person name="Spilker T."/>
            <person name="Lipuma J."/>
        </authorList>
    </citation>
    <scope>NUCLEOTIDE SEQUENCE [LARGE SCALE GENOMIC DNA]</scope>
    <source>
        <strain evidence="3">AU16122</strain>
    </source>
</reference>
<dbReference type="Pfam" id="PF03401">
    <property type="entry name" value="TctC"/>
    <property type="match status" value="1"/>
</dbReference>
<dbReference type="InterPro" id="IPR006311">
    <property type="entry name" value="TAT_signal"/>
</dbReference>
<name>A0A261SMH8_9BORD</name>
<dbReference type="Gene3D" id="3.40.190.150">
    <property type="entry name" value="Bordetella uptake gene, domain 1"/>
    <property type="match status" value="1"/>
</dbReference>
<dbReference type="SUPFAM" id="SSF53850">
    <property type="entry name" value="Periplasmic binding protein-like II"/>
    <property type="match status" value="1"/>
</dbReference>
<dbReference type="Gene3D" id="3.40.190.10">
    <property type="entry name" value="Periplasmic binding protein-like II"/>
    <property type="match status" value="1"/>
</dbReference>
<comment type="caution">
    <text evidence="2">The sequence shown here is derived from an EMBL/GenBank/DDBJ whole genome shotgun (WGS) entry which is preliminary data.</text>
</comment>
<dbReference type="Proteomes" id="UP000216020">
    <property type="component" value="Unassembled WGS sequence"/>
</dbReference>
<evidence type="ECO:0000313" key="2">
    <source>
        <dbReference type="EMBL" id="OZI38197.1"/>
    </source>
</evidence>
<gene>
    <name evidence="2" type="ORF">CAL29_07650</name>
</gene>
<keyword evidence="3" id="KW-1185">Reference proteome</keyword>
<dbReference type="InterPro" id="IPR042100">
    <property type="entry name" value="Bug_dom1"/>
</dbReference>
<dbReference type="OrthoDB" id="8678477at2"/>
<evidence type="ECO:0000313" key="3">
    <source>
        <dbReference type="Proteomes" id="UP000216020"/>
    </source>
</evidence>
<accession>A0A261SMH8</accession>
<dbReference type="CDD" id="cd07012">
    <property type="entry name" value="PBP2_Bug_TTT"/>
    <property type="match status" value="1"/>
</dbReference>
<organism evidence="2 3">
    <name type="scientific">Bordetella genomosp. 10</name>
    <dbReference type="NCBI Taxonomy" id="1416804"/>
    <lineage>
        <taxon>Bacteria</taxon>
        <taxon>Pseudomonadati</taxon>
        <taxon>Pseudomonadota</taxon>
        <taxon>Betaproteobacteria</taxon>
        <taxon>Burkholderiales</taxon>
        <taxon>Alcaligenaceae</taxon>
        <taxon>Bordetella</taxon>
    </lineage>
</organism>
<comment type="similarity">
    <text evidence="1">Belongs to the UPF0065 (bug) family.</text>
</comment>
<dbReference type="EMBL" id="NEVM01000001">
    <property type="protein sequence ID" value="OZI38197.1"/>
    <property type="molecule type" value="Genomic_DNA"/>
</dbReference>
<dbReference type="InterPro" id="IPR005064">
    <property type="entry name" value="BUG"/>
</dbReference>
<sequence>MDITSPGEGRAHARKRRGAVKLALAAAAGSSIFLSLVFPAAAHAAYPEQPINLIVPFPAGAGTDLTARTIAMCMETKLPNAHFIVLNKPGAAGDIAMGYLAHAAPDGYTIGIVNTPGIVSLPIERKRNYSIASFDFIANLVEDPATINVRSDSPIKTVQDLIEAAKKNPGSLTVGTQGVGSAGHISALILEHAAGIKLTPVPFQGTSPASVALLGKVIDSTTANLGEAMTFAKGNPWRIVGVMSQARSPAAPDVPTFKEMGLDVSSGSMRGLAAPRGIPAEAMARLADAVDQCNHDPSYLEKAKATFQPLHYMKRDEYVENLKALDKQLRELWAINPWTL</sequence>
<evidence type="ECO:0000256" key="1">
    <source>
        <dbReference type="ARBA" id="ARBA00006987"/>
    </source>
</evidence>
<protein>
    <recommendedName>
        <fullName evidence="4">3-phosphoglycerate dehydrogenase</fullName>
    </recommendedName>
</protein>
<proteinExistence type="inferred from homology"/>
<dbReference type="PANTHER" id="PTHR42928">
    <property type="entry name" value="TRICARBOXYLATE-BINDING PROTEIN"/>
    <property type="match status" value="1"/>
</dbReference>